<keyword evidence="2" id="KW-1185">Reference proteome</keyword>
<organism evidence="1 2">
    <name type="scientific">Amycolatopsis speibonae</name>
    <dbReference type="NCBI Taxonomy" id="1450224"/>
    <lineage>
        <taxon>Bacteria</taxon>
        <taxon>Bacillati</taxon>
        <taxon>Actinomycetota</taxon>
        <taxon>Actinomycetes</taxon>
        <taxon>Pseudonocardiales</taxon>
        <taxon>Pseudonocardiaceae</taxon>
        <taxon>Amycolatopsis</taxon>
    </lineage>
</organism>
<proteinExistence type="predicted"/>
<name>A0ABV7PA79_9PSEU</name>
<protein>
    <recommendedName>
        <fullName evidence="3">Nitroreductase TM1586 domain-containing protein</fullName>
    </recommendedName>
</protein>
<evidence type="ECO:0000313" key="2">
    <source>
        <dbReference type="Proteomes" id="UP001595645"/>
    </source>
</evidence>
<gene>
    <name evidence="1" type="ORF">ACFOSH_36395</name>
</gene>
<comment type="caution">
    <text evidence="1">The sequence shown here is derived from an EMBL/GenBank/DDBJ whole genome shotgun (WGS) entry which is preliminary data.</text>
</comment>
<accession>A0ABV7PA79</accession>
<dbReference type="EMBL" id="JBHRWK010000076">
    <property type="protein sequence ID" value="MFC3454945.1"/>
    <property type="molecule type" value="Genomic_DNA"/>
</dbReference>
<evidence type="ECO:0000313" key="1">
    <source>
        <dbReference type="EMBL" id="MFC3454945.1"/>
    </source>
</evidence>
<dbReference type="InterPro" id="IPR000415">
    <property type="entry name" value="Nitroreductase-like"/>
</dbReference>
<dbReference type="SUPFAM" id="SSF55469">
    <property type="entry name" value="FMN-dependent nitroreductase-like"/>
    <property type="match status" value="1"/>
</dbReference>
<dbReference type="Proteomes" id="UP001595645">
    <property type="component" value="Unassembled WGS sequence"/>
</dbReference>
<reference evidence="2" key="1">
    <citation type="journal article" date="2019" name="Int. J. Syst. Evol. Microbiol.">
        <title>The Global Catalogue of Microorganisms (GCM) 10K type strain sequencing project: providing services to taxonomists for standard genome sequencing and annotation.</title>
        <authorList>
            <consortium name="The Broad Institute Genomics Platform"/>
            <consortium name="The Broad Institute Genome Sequencing Center for Infectious Disease"/>
            <person name="Wu L."/>
            <person name="Ma J."/>
        </authorList>
    </citation>
    <scope>NUCLEOTIDE SEQUENCE [LARGE SCALE GENOMIC DNA]</scope>
    <source>
        <strain evidence="2">CGMCC 4.7676</strain>
    </source>
</reference>
<evidence type="ECO:0008006" key="3">
    <source>
        <dbReference type="Google" id="ProtNLM"/>
    </source>
</evidence>
<sequence>MILTDFPVLTTALKAAVRAPSPHNIQPWFFRVGADVVEVHLDEDRVLLVCDPDGRYRPGGGESRLPFRADTAIGARSRITGRRPGAAREGPCNGSCFPRPWRGCVS</sequence>
<dbReference type="RefSeq" id="WP_378244925.1">
    <property type="nucleotide sequence ID" value="NZ_JBHRWK010000076.1"/>
</dbReference>